<keyword evidence="1" id="KW-0732">Signal</keyword>
<evidence type="ECO:0000313" key="2">
    <source>
        <dbReference type="EMBL" id="KAK0731005.1"/>
    </source>
</evidence>
<evidence type="ECO:0000313" key="3">
    <source>
        <dbReference type="Proteomes" id="UP001172102"/>
    </source>
</evidence>
<proteinExistence type="predicted"/>
<evidence type="ECO:0000256" key="1">
    <source>
        <dbReference type="SAM" id="SignalP"/>
    </source>
</evidence>
<keyword evidence="3" id="KW-1185">Reference proteome</keyword>
<reference evidence="2" key="1">
    <citation type="submission" date="2023-06" db="EMBL/GenBank/DDBJ databases">
        <title>Genome-scale phylogeny and comparative genomics of the fungal order Sordariales.</title>
        <authorList>
            <consortium name="Lawrence Berkeley National Laboratory"/>
            <person name="Hensen N."/>
            <person name="Bonometti L."/>
            <person name="Westerberg I."/>
            <person name="Brannstrom I.O."/>
            <person name="Guillou S."/>
            <person name="Cros-Aarteil S."/>
            <person name="Calhoun S."/>
            <person name="Haridas S."/>
            <person name="Kuo A."/>
            <person name="Mondo S."/>
            <person name="Pangilinan J."/>
            <person name="Riley R."/>
            <person name="Labutti K."/>
            <person name="Andreopoulos B."/>
            <person name="Lipzen A."/>
            <person name="Chen C."/>
            <person name="Yanf M."/>
            <person name="Daum C."/>
            <person name="Ng V."/>
            <person name="Clum A."/>
            <person name="Steindorff A."/>
            <person name="Ohm R."/>
            <person name="Martin F."/>
            <person name="Silar P."/>
            <person name="Natvig D."/>
            <person name="Lalanne C."/>
            <person name="Gautier V."/>
            <person name="Ament-Velasquez S.L."/>
            <person name="Kruys A."/>
            <person name="Hutchinson M.I."/>
            <person name="Powell A.J."/>
            <person name="Barry K."/>
            <person name="Miller A.N."/>
            <person name="Grigoriev I.V."/>
            <person name="Debuchy R."/>
            <person name="Gladieux P."/>
            <person name="Thoren M.H."/>
            <person name="Johannesson H."/>
        </authorList>
    </citation>
    <scope>NUCLEOTIDE SEQUENCE</scope>
    <source>
        <strain evidence="2">SMH4607-1</strain>
    </source>
</reference>
<sequence>MPWLVTWWLFFTCIRAIIRISPCKQTCCSFAREPQDYQDREHKLRPPRAGTSSILDHAVLIADVGQGGGAAGTR</sequence>
<dbReference type="EMBL" id="JAUKUA010000001">
    <property type="protein sequence ID" value="KAK0731005.1"/>
    <property type="molecule type" value="Genomic_DNA"/>
</dbReference>
<feature type="signal peptide" evidence="1">
    <location>
        <begin position="1"/>
        <end position="16"/>
    </location>
</feature>
<accession>A0AA40BB72</accession>
<evidence type="ECO:0008006" key="4">
    <source>
        <dbReference type="Google" id="ProtNLM"/>
    </source>
</evidence>
<dbReference type="AlphaFoldDB" id="A0AA40BB72"/>
<organism evidence="2 3">
    <name type="scientific">Lasiosphaeris hirsuta</name>
    <dbReference type="NCBI Taxonomy" id="260670"/>
    <lineage>
        <taxon>Eukaryota</taxon>
        <taxon>Fungi</taxon>
        <taxon>Dikarya</taxon>
        <taxon>Ascomycota</taxon>
        <taxon>Pezizomycotina</taxon>
        <taxon>Sordariomycetes</taxon>
        <taxon>Sordariomycetidae</taxon>
        <taxon>Sordariales</taxon>
        <taxon>Lasiosphaeriaceae</taxon>
        <taxon>Lasiosphaeris</taxon>
    </lineage>
</organism>
<dbReference type="Proteomes" id="UP001172102">
    <property type="component" value="Unassembled WGS sequence"/>
</dbReference>
<protein>
    <recommendedName>
        <fullName evidence="4">Secreted protein</fullName>
    </recommendedName>
</protein>
<gene>
    <name evidence="2" type="ORF">B0H67DRAFT_56884</name>
</gene>
<feature type="chain" id="PRO_5041247803" description="Secreted protein" evidence="1">
    <location>
        <begin position="17"/>
        <end position="74"/>
    </location>
</feature>
<name>A0AA40BB72_9PEZI</name>
<comment type="caution">
    <text evidence="2">The sequence shown here is derived from an EMBL/GenBank/DDBJ whole genome shotgun (WGS) entry which is preliminary data.</text>
</comment>